<feature type="transmembrane region" description="Helical" evidence="1">
    <location>
        <begin position="47"/>
        <end position="66"/>
    </location>
</feature>
<dbReference type="RefSeq" id="WP_163284557.1">
    <property type="nucleotide sequence ID" value="NZ_JAAGVY010000010.1"/>
</dbReference>
<protein>
    <submittedName>
        <fullName evidence="3">DUF4129 domain-containing protein</fullName>
    </submittedName>
</protein>
<dbReference type="EMBL" id="JAAGVY010000010">
    <property type="protein sequence ID" value="NEN23387.1"/>
    <property type="molecule type" value="Genomic_DNA"/>
</dbReference>
<feature type="domain" description="Protein-glutamine gamma-glutamyltransferase-like C-terminal" evidence="2">
    <location>
        <begin position="119"/>
        <end position="180"/>
    </location>
</feature>
<keyword evidence="1" id="KW-1133">Transmembrane helix</keyword>
<dbReference type="InterPro" id="IPR025403">
    <property type="entry name" value="TgpA-like_C"/>
</dbReference>
<keyword evidence="1" id="KW-0472">Membrane</keyword>
<evidence type="ECO:0000313" key="4">
    <source>
        <dbReference type="Proteomes" id="UP000486602"/>
    </source>
</evidence>
<keyword evidence="4" id="KW-1185">Reference proteome</keyword>
<keyword evidence="1" id="KW-0812">Transmembrane</keyword>
<gene>
    <name evidence="3" type="ORF">G3O08_07730</name>
</gene>
<evidence type="ECO:0000313" key="3">
    <source>
        <dbReference type="EMBL" id="NEN23387.1"/>
    </source>
</evidence>
<dbReference type="AlphaFoldDB" id="A0A7K3WP07"/>
<dbReference type="Proteomes" id="UP000486602">
    <property type="component" value="Unassembled WGS sequence"/>
</dbReference>
<sequence>MKLDPEKWDDLRKGLDYNEAPVQQSDQLNAPPVAPLGLGVWAEMLKITGLILLVIILIVLIVKLILKTKAPKKSDKKDQSISSPNEKIPTALSPLELLWDHFQKAKEVGDYRECLRILYQISLKKLGENGWVKTKVDKTNREYLDEIETGSIANDFAHLTLIHEYSWYGDTTVKASEFQAYEPQFINFINNEGLEKR</sequence>
<name>A0A7K3WP07_9FLAO</name>
<accession>A0A7K3WP07</accession>
<evidence type="ECO:0000259" key="2">
    <source>
        <dbReference type="Pfam" id="PF13559"/>
    </source>
</evidence>
<evidence type="ECO:0000256" key="1">
    <source>
        <dbReference type="SAM" id="Phobius"/>
    </source>
</evidence>
<dbReference type="Pfam" id="PF13559">
    <property type="entry name" value="DUF4129"/>
    <property type="match status" value="1"/>
</dbReference>
<organism evidence="3 4">
    <name type="scientific">Cryomorpha ignava</name>
    <dbReference type="NCBI Taxonomy" id="101383"/>
    <lineage>
        <taxon>Bacteria</taxon>
        <taxon>Pseudomonadati</taxon>
        <taxon>Bacteroidota</taxon>
        <taxon>Flavobacteriia</taxon>
        <taxon>Flavobacteriales</taxon>
        <taxon>Cryomorphaceae</taxon>
        <taxon>Cryomorpha</taxon>
    </lineage>
</organism>
<comment type="caution">
    <text evidence="3">The sequence shown here is derived from an EMBL/GenBank/DDBJ whole genome shotgun (WGS) entry which is preliminary data.</text>
</comment>
<reference evidence="3 4" key="1">
    <citation type="submission" date="2020-02" db="EMBL/GenBank/DDBJ databases">
        <title>Out from the shadows clarifying the taxonomy of the family Cryomorphaceae and related taxa by utilizing the GTDB taxonomic framework.</title>
        <authorList>
            <person name="Bowman J.P."/>
        </authorList>
    </citation>
    <scope>NUCLEOTIDE SEQUENCE [LARGE SCALE GENOMIC DNA]</scope>
    <source>
        <strain evidence="3 4">QSSC 1-22</strain>
    </source>
</reference>
<proteinExistence type="predicted"/>